<keyword evidence="2" id="KW-0255">Endonuclease</keyword>
<keyword evidence="2" id="KW-0378">Hydrolase</keyword>
<dbReference type="AlphaFoldDB" id="A0A4Q7E9I0"/>
<name>A0A4Q7E9I0_9CYAN</name>
<evidence type="ECO:0000313" key="3">
    <source>
        <dbReference type="Proteomes" id="UP000292459"/>
    </source>
</evidence>
<keyword evidence="3" id="KW-1185">Reference proteome</keyword>
<dbReference type="Pfam" id="PF13588">
    <property type="entry name" value="HSDR_N_2"/>
    <property type="match status" value="1"/>
</dbReference>
<dbReference type="Proteomes" id="UP000292459">
    <property type="component" value="Unassembled WGS sequence"/>
</dbReference>
<dbReference type="InterPro" id="IPR011723">
    <property type="entry name" value="Znf/thioredoxin_put"/>
</dbReference>
<feature type="domain" description="Type I restriction enzyme R protein N-terminal" evidence="1">
    <location>
        <begin position="109"/>
        <end position="204"/>
    </location>
</feature>
<dbReference type="EMBL" id="QVFV01000002">
    <property type="protein sequence ID" value="RZM79228.1"/>
    <property type="molecule type" value="Genomic_DNA"/>
</dbReference>
<dbReference type="RefSeq" id="WP_084607119.1">
    <property type="nucleotide sequence ID" value="NZ_QVFV01000002.1"/>
</dbReference>
<comment type="caution">
    <text evidence="2">The sequence shown here is derived from an EMBL/GenBank/DDBJ whole genome shotgun (WGS) entry which is preliminary data.</text>
</comment>
<proteinExistence type="predicted"/>
<gene>
    <name evidence="2" type="ORF">DYY88_10770</name>
</gene>
<reference evidence="2 3" key="1">
    <citation type="submission" date="2018-11" db="EMBL/GenBank/DDBJ databases">
        <title>Whole genome sequencing of an environmental sample.</title>
        <authorList>
            <person name="Sarangi A.N."/>
            <person name="Singh D."/>
            <person name="Tripathy S."/>
        </authorList>
    </citation>
    <scope>NUCLEOTIDE SEQUENCE [LARGE SCALE GENOMIC DNA]</scope>
    <source>
        <strain evidence="2 3">Lakshadweep</strain>
    </source>
</reference>
<dbReference type="NCBIfam" id="TIGR02098">
    <property type="entry name" value="MJ0042_CXXC"/>
    <property type="match status" value="1"/>
</dbReference>
<organism evidence="2 3">
    <name type="scientific">Leptolyngbya iicbica LK</name>
    <dbReference type="NCBI Taxonomy" id="2294035"/>
    <lineage>
        <taxon>Bacteria</taxon>
        <taxon>Bacillati</taxon>
        <taxon>Cyanobacteriota</taxon>
        <taxon>Cyanophyceae</taxon>
        <taxon>Leptolyngbyales</taxon>
        <taxon>Leptolyngbyaceae</taxon>
        <taxon>Leptolyngbya group</taxon>
        <taxon>Leptolyngbya</taxon>
        <taxon>Leptolyngbya iicbica</taxon>
    </lineage>
</organism>
<evidence type="ECO:0000259" key="1">
    <source>
        <dbReference type="Pfam" id="PF13588"/>
    </source>
</evidence>
<sequence length="308" mass="34991">MAEQYIGTTACDECGARFKVSVKHKDRLGKPVRCSKCKSIFTPELIEPTPLETALMENAEQEAASEVEEKKKRRRTKFEIRQDTIEHIQKEFKKLHPRLAEIAGRRSSEEEIRVWCRDALVHALGYDSKENIRLEHRTLGKSADIVLHENDKVFLVIECKNTKSNLGPNVIDQAAGYAIGLGTEWAVTTNGLIWKLYRVITQKGSGPRFIEVFDVALLDEDGVSEEDAENLYLLSPRAVFGGDLEKRSHERACTNKKRVLKALESERVLKALRIELQNTYKAEHDYAVKLDDESVGYYLEDALGLSEL</sequence>
<evidence type="ECO:0000313" key="2">
    <source>
        <dbReference type="EMBL" id="RZM79228.1"/>
    </source>
</evidence>
<dbReference type="OrthoDB" id="570928at2"/>
<accession>A0A4Q7E9I0</accession>
<protein>
    <submittedName>
        <fullName evidence="2">Type IV restriction endonuclease</fullName>
    </submittedName>
</protein>
<dbReference type="InterPro" id="IPR029464">
    <property type="entry name" value="HSDR_N"/>
</dbReference>
<keyword evidence="2" id="KW-0540">Nuclease</keyword>
<dbReference type="GO" id="GO:0004519">
    <property type="term" value="F:endonuclease activity"/>
    <property type="evidence" value="ECO:0007669"/>
    <property type="project" value="UniProtKB-KW"/>
</dbReference>